<feature type="region of interest" description="Disordered" evidence="5">
    <location>
        <begin position="670"/>
        <end position="699"/>
    </location>
</feature>
<sequence length="987" mass="109725">MALRALLTTAERGQILAIPTGTEDLAARYTLSDADKSLIRQRRGEANRLGFTVQLALLRYPGIALAEDTEVPPELVSWLASRIAVSSEWGEYGTREETRQEHGREIRAYLGMSAFGIAEFRELVEHVGGVAAQTDKGLLLVESARDFLRARKVALPGISVLERACAQALTRANRNIYATLCGHLSIEHRKRLDGLLLRRPDSSSTEIGWLRQAPLRPNARAMREHIDRLTTWRALDLPWAAGRLVHRNRLLKLAREGAAMTAADLAKFEPARRYATLFAMATESMATVTDEIIDLHDRIIGRLIRTAQNKQNQQTLASRSTVATMMRMHSRLGDALFEAKENGEDPFAAIETAIGWESLAASIAQAKEMTKPAFEDPLALVSTHFTTLRRYTPAFLAVLDLHAAPAAQDLLAAINVIRALNTTSARKVPDDAPISFIRPRWKPLVFTEAGLDRGFYEFCALAELKNALRSGDMWVTGSRQFRDFDDYLLAGADYTAKKNAGKLPLITTDGSAHYLQDRLALLQERLKEVNQLASRDELPGVLVTDKGVKITPLETIVPAQAQPLIDQASAMFPRIRITDLLMEVDTWTGFTRHFTSLKSGQPSKDKQLLLTAILADGINLGLTKMAESCTGVTYAQLDRHQASYIRDETYSAALAELVNTQHGHPFAAQWGDGTTSSSDGQRFRAGSKAESTGHVNPKYGAEPGRMIYTHVSDQYSPFHSNLINVGDRDATYVLDGLLYHESELQIQEHYTDTAGFTDHLFALMHLLGYRFAPRIRNIGDTRLYTPTNNPGLPALAPLIGGTINTTMISLHWDEILRLATSIKTGTVTASLMMRKLAAYPRQNGLALALRELGRLERTLFLLDWLQDPGLRRKVTAGLNKGEARNTLARAVFFNRLGEIRDRSFEQQRYRASGLNLLTAAIVLWNTVYLDRSAATLTSNGGDIDPDLLRFLSPLGWEHINLTGDYTWPRANHIKPGKYRALRRSAKP</sequence>
<evidence type="ECO:0000259" key="6">
    <source>
        <dbReference type="Pfam" id="PF01526"/>
    </source>
</evidence>
<comment type="similarity">
    <text evidence="1">Belongs to the transposase 7 family.</text>
</comment>
<keyword evidence="4" id="KW-0233">DNA recombination</keyword>
<dbReference type="Pfam" id="PF01526">
    <property type="entry name" value="DDE_Tnp_Tn3"/>
    <property type="match status" value="1"/>
</dbReference>
<accession>I3VZC8</accession>
<evidence type="ECO:0000256" key="1">
    <source>
        <dbReference type="ARBA" id="ARBA00009402"/>
    </source>
</evidence>
<dbReference type="AlphaFoldDB" id="I3VZC8"/>
<geneLocation type="plasmid" evidence="8">
    <name>p3132-53</name>
</geneLocation>
<evidence type="ECO:0000256" key="2">
    <source>
        <dbReference type="ARBA" id="ARBA00022578"/>
    </source>
</evidence>
<dbReference type="GO" id="GO:0006313">
    <property type="term" value="P:DNA transposition"/>
    <property type="evidence" value="ECO:0007669"/>
    <property type="project" value="InterPro"/>
</dbReference>
<keyword evidence="8" id="KW-0614">Plasmid</keyword>
<evidence type="ECO:0000259" key="7">
    <source>
        <dbReference type="Pfam" id="PF13700"/>
    </source>
</evidence>
<organism evidence="8">
    <name type="scientific">Arthrobacter sp. 31.31</name>
    <dbReference type="NCBI Taxonomy" id="347202"/>
    <lineage>
        <taxon>Bacteria</taxon>
        <taxon>Bacillati</taxon>
        <taxon>Actinomycetota</taxon>
        <taxon>Actinomycetes</taxon>
        <taxon>Micrococcales</taxon>
        <taxon>Micrococcaceae</taxon>
        <taxon>Arthrobacter</taxon>
    </lineage>
</organism>
<dbReference type="GO" id="GO:0004803">
    <property type="term" value="F:transposase activity"/>
    <property type="evidence" value="ECO:0007669"/>
    <property type="project" value="InterPro"/>
</dbReference>
<dbReference type="InterPro" id="IPR047653">
    <property type="entry name" value="Tn3-like_transpos"/>
</dbReference>
<evidence type="ECO:0000313" key="8">
    <source>
        <dbReference type="EMBL" id="AFK88705.1"/>
    </source>
</evidence>
<name>I3VZC8_9MICC</name>
<dbReference type="NCBIfam" id="NF033527">
    <property type="entry name" value="transpos_Tn3"/>
    <property type="match status" value="1"/>
</dbReference>
<feature type="domain" description="DUF4158" evidence="7">
    <location>
        <begin position="6"/>
        <end position="168"/>
    </location>
</feature>
<evidence type="ECO:0000256" key="3">
    <source>
        <dbReference type="ARBA" id="ARBA00023125"/>
    </source>
</evidence>
<dbReference type="InterPro" id="IPR002513">
    <property type="entry name" value="Tn3_Tnp_DDE_dom"/>
</dbReference>
<proteinExistence type="inferred from homology"/>
<keyword evidence="2" id="KW-0815">Transposition</keyword>
<dbReference type="RefSeq" id="WP_015061698.1">
    <property type="nucleotide sequence ID" value="NC_019326.1"/>
</dbReference>
<dbReference type="InterPro" id="IPR025296">
    <property type="entry name" value="DUF4158"/>
</dbReference>
<feature type="domain" description="Tn3 transposase DDE" evidence="6">
    <location>
        <begin position="579"/>
        <end position="965"/>
    </location>
</feature>
<dbReference type="Pfam" id="PF13700">
    <property type="entry name" value="DUF4158"/>
    <property type="match status" value="1"/>
</dbReference>
<keyword evidence="3" id="KW-0238">DNA-binding</keyword>
<evidence type="ECO:0000256" key="5">
    <source>
        <dbReference type="SAM" id="MobiDB-lite"/>
    </source>
</evidence>
<protein>
    <submittedName>
        <fullName evidence="8">Transposase Tn3 family protein</fullName>
    </submittedName>
</protein>
<dbReference type="EMBL" id="JQ418520">
    <property type="protein sequence ID" value="AFK88705.1"/>
    <property type="molecule type" value="Genomic_DNA"/>
</dbReference>
<reference evidence="8" key="1">
    <citation type="submission" date="2012-01" db="EMBL/GenBank/DDBJ databases">
        <authorList>
            <person name="Summers A.O."/>
            <person name="Wireman J."/>
            <person name="Sale K."/>
        </authorList>
    </citation>
    <scope>NUCLEOTIDE SEQUENCE</scope>
    <source>
        <strain evidence="8">31-32</strain>
        <plasmid evidence="8">p3132-53</plasmid>
    </source>
</reference>
<evidence type="ECO:0000256" key="4">
    <source>
        <dbReference type="ARBA" id="ARBA00023172"/>
    </source>
</evidence>
<dbReference type="GO" id="GO:0003677">
    <property type="term" value="F:DNA binding"/>
    <property type="evidence" value="ECO:0007669"/>
    <property type="project" value="UniProtKB-KW"/>
</dbReference>